<dbReference type="PANTHER" id="PTHR47129:SF1">
    <property type="entry name" value="NMRA-LIKE DOMAIN-CONTAINING PROTEIN"/>
    <property type="match status" value="1"/>
</dbReference>
<sequence length="138" mass="14844">MRNGFYAHSLGWLLGPWRETGEIATPEDGPVSWTHRADAAEAAAVILAERTVEGPVTLTAPTAATFADLAAEHTGREVKRVVVDDEQWVAGRIAAGTPEPMARMLLAFFIAARRGDFAETGPRLEELLGREPLPAALV</sequence>
<name>A0A1H5RAN5_9PSEU</name>
<dbReference type="AlphaFoldDB" id="A0A1H5RAN5"/>
<dbReference type="STRING" id="218821.SAMN05421837_10876"/>
<dbReference type="Gene3D" id="3.90.25.10">
    <property type="entry name" value="UDP-galactose 4-epimerase, domain 1"/>
    <property type="match status" value="1"/>
</dbReference>
<dbReference type="SUPFAM" id="SSF51735">
    <property type="entry name" value="NAD(P)-binding Rossmann-fold domains"/>
    <property type="match status" value="1"/>
</dbReference>
<dbReference type="InterPro" id="IPR036291">
    <property type="entry name" value="NAD(P)-bd_dom_sf"/>
</dbReference>
<evidence type="ECO:0000313" key="2">
    <source>
        <dbReference type="Proteomes" id="UP000198878"/>
    </source>
</evidence>
<accession>A0A1H5RAN5</accession>
<proteinExistence type="predicted"/>
<reference evidence="2" key="1">
    <citation type="submission" date="2016-10" db="EMBL/GenBank/DDBJ databases">
        <authorList>
            <person name="Varghese N."/>
            <person name="Submissions S."/>
        </authorList>
    </citation>
    <scope>NUCLEOTIDE SEQUENCE [LARGE SCALE GENOMIC DNA]</scope>
    <source>
        <strain evidence="2">DSM 44654</strain>
    </source>
</reference>
<dbReference type="Gene3D" id="3.40.50.720">
    <property type="entry name" value="NAD(P)-binding Rossmann-like Domain"/>
    <property type="match status" value="1"/>
</dbReference>
<dbReference type="InterPro" id="IPR052718">
    <property type="entry name" value="NmrA-type_oxidoreductase"/>
</dbReference>
<organism evidence="1 2">
    <name type="scientific">Amycolatopsis pretoriensis</name>
    <dbReference type="NCBI Taxonomy" id="218821"/>
    <lineage>
        <taxon>Bacteria</taxon>
        <taxon>Bacillati</taxon>
        <taxon>Actinomycetota</taxon>
        <taxon>Actinomycetes</taxon>
        <taxon>Pseudonocardiales</taxon>
        <taxon>Pseudonocardiaceae</taxon>
        <taxon>Amycolatopsis</taxon>
    </lineage>
</organism>
<keyword evidence="2" id="KW-1185">Reference proteome</keyword>
<protein>
    <submittedName>
        <fullName evidence="1">Uncharacterized protein</fullName>
    </submittedName>
</protein>
<evidence type="ECO:0000313" key="1">
    <source>
        <dbReference type="EMBL" id="SEF35453.1"/>
    </source>
</evidence>
<dbReference type="EMBL" id="FNUJ01000008">
    <property type="protein sequence ID" value="SEF35453.1"/>
    <property type="molecule type" value="Genomic_DNA"/>
</dbReference>
<dbReference type="Proteomes" id="UP000198878">
    <property type="component" value="Unassembled WGS sequence"/>
</dbReference>
<dbReference type="PANTHER" id="PTHR47129">
    <property type="entry name" value="QUINONE OXIDOREDUCTASE 2"/>
    <property type="match status" value="1"/>
</dbReference>
<gene>
    <name evidence="1" type="ORF">SAMN05421837_10876</name>
</gene>